<comment type="similarity">
    <text evidence="2">Belongs to the membrane fusion protein (MFP) (TC 8.A.1) family.</text>
</comment>
<dbReference type="Gene3D" id="1.10.287.470">
    <property type="entry name" value="Helix hairpin bin"/>
    <property type="match status" value="1"/>
</dbReference>
<feature type="domain" description="Multidrug resistance protein MdtA-like barrel-sandwich hybrid" evidence="8">
    <location>
        <begin position="61"/>
        <end position="202"/>
    </location>
</feature>
<dbReference type="FunFam" id="2.40.420.20:FF:000001">
    <property type="entry name" value="Efflux RND transporter periplasmic adaptor subunit"/>
    <property type="match status" value="1"/>
</dbReference>
<comment type="caution">
    <text evidence="11">The sequence shown here is derived from an EMBL/GenBank/DDBJ whole genome shotgun (WGS) entry which is preliminary data.</text>
</comment>
<evidence type="ECO:0000256" key="4">
    <source>
        <dbReference type="ARBA" id="ARBA00022475"/>
    </source>
</evidence>
<dbReference type="PANTHER" id="PTHR30469:SF36">
    <property type="entry name" value="BLL3903 PROTEIN"/>
    <property type="match status" value="1"/>
</dbReference>
<dbReference type="GO" id="GO:0015562">
    <property type="term" value="F:efflux transmembrane transporter activity"/>
    <property type="evidence" value="ECO:0007669"/>
    <property type="project" value="TreeGrafter"/>
</dbReference>
<dbReference type="InterPro" id="IPR058625">
    <property type="entry name" value="MdtA-like_BSH"/>
</dbReference>
<dbReference type="PANTHER" id="PTHR30469">
    <property type="entry name" value="MULTIDRUG RESISTANCE PROTEIN MDTA"/>
    <property type="match status" value="1"/>
</dbReference>
<dbReference type="EMBL" id="BAFH01000003">
    <property type="protein sequence ID" value="GAB62299.1"/>
    <property type="molecule type" value="Genomic_DNA"/>
</dbReference>
<dbReference type="Pfam" id="PF25876">
    <property type="entry name" value="HH_MFP_RND"/>
    <property type="match status" value="1"/>
</dbReference>
<sequence>MKRTIPILICVSLMLVSGCIKSEKQAEQSKDQAVPVLVSTVIQKDVPIVLHSIGTVEAYSTVSVVSQVEGMLTRVYFKEGQYVKKGQLLFTIDPRPYEVALKKAQADLEKNVTQAKNAEAQYYRYTELIKAGIVTKEEYDQANTNAEALKSIVNADKASLEIVKLQLNYCFIRSPINGRTGALMVDQGNIVKANEEPALVIINQVSPIYVSFSIPEQELHRVKSYMDSGELGVKAVIPGDENHPVAGSIAFIDNEIDRTTGTIRLKAVFTNKDHRLWPGQFVNIMVNLAIQPDAVVVPSQAVQTGQHGQYVFVVGPDLTGEYRPVVTGRMFKGESVVEKGLQPGERVVVDGQLRLTSGTKVEVKRGLKEDG</sequence>
<keyword evidence="4" id="KW-1003">Cell membrane</keyword>
<keyword evidence="12" id="KW-1185">Reference proteome</keyword>
<dbReference type="InterPro" id="IPR006143">
    <property type="entry name" value="RND_pump_MFP"/>
</dbReference>
<evidence type="ECO:0000259" key="8">
    <source>
        <dbReference type="Pfam" id="PF25917"/>
    </source>
</evidence>
<protein>
    <submittedName>
        <fullName evidence="11">Efflux transporter protein</fullName>
    </submittedName>
</protein>
<evidence type="ECO:0000256" key="3">
    <source>
        <dbReference type="ARBA" id="ARBA00022448"/>
    </source>
</evidence>
<dbReference type="Gene3D" id="2.40.420.20">
    <property type="match status" value="1"/>
</dbReference>
<feature type="domain" description="Multidrug resistance protein MdtA-like beta-barrel" evidence="9">
    <location>
        <begin position="207"/>
        <end position="288"/>
    </location>
</feature>
<evidence type="ECO:0000256" key="5">
    <source>
        <dbReference type="ARBA" id="ARBA00022519"/>
    </source>
</evidence>
<keyword evidence="3" id="KW-0813">Transport</keyword>
<dbReference type="eggNOG" id="COG0845">
    <property type="taxonomic scope" value="Bacteria"/>
</dbReference>
<evidence type="ECO:0000256" key="2">
    <source>
        <dbReference type="ARBA" id="ARBA00009477"/>
    </source>
</evidence>
<evidence type="ECO:0000256" key="6">
    <source>
        <dbReference type="ARBA" id="ARBA00023136"/>
    </source>
</evidence>
<dbReference type="InterPro" id="IPR058624">
    <property type="entry name" value="MdtA-like_HH"/>
</dbReference>
<feature type="domain" description="Multidrug resistance protein MdtA-like C-terminal permuted SH3" evidence="10">
    <location>
        <begin position="293"/>
        <end position="351"/>
    </location>
</feature>
<dbReference type="GO" id="GO:1990281">
    <property type="term" value="C:efflux pump complex"/>
    <property type="evidence" value="ECO:0007669"/>
    <property type="project" value="TreeGrafter"/>
</dbReference>
<feature type="domain" description="Multidrug resistance protein MdtA-like alpha-helical hairpin" evidence="7">
    <location>
        <begin position="101"/>
        <end position="169"/>
    </location>
</feature>
<keyword evidence="6" id="KW-0472">Membrane</keyword>
<dbReference type="InterPro" id="IPR058626">
    <property type="entry name" value="MdtA-like_b-barrel"/>
</dbReference>
<dbReference type="Pfam" id="PF25944">
    <property type="entry name" value="Beta-barrel_RND"/>
    <property type="match status" value="1"/>
</dbReference>
<evidence type="ECO:0000313" key="11">
    <source>
        <dbReference type="EMBL" id="GAB62299.1"/>
    </source>
</evidence>
<dbReference type="SUPFAM" id="SSF111369">
    <property type="entry name" value="HlyD-like secretion proteins"/>
    <property type="match status" value="1"/>
</dbReference>
<accession>I3IKQ4</accession>
<gene>
    <name evidence="11" type="ORF">KSU1_C0703</name>
</gene>
<reference evidence="11 12" key="1">
    <citation type="journal article" date="2012" name="FEBS Lett.">
        <title>Anammox organism KSU-1 expresses a NirK-type copper-containing nitrite reductase instead of a NirS-type with cytochrome cd1.</title>
        <authorList>
            <person name="Hira D."/>
            <person name="Toh H."/>
            <person name="Migita C.T."/>
            <person name="Okubo H."/>
            <person name="Nishiyama T."/>
            <person name="Hattori M."/>
            <person name="Furukawa K."/>
            <person name="Fujii T."/>
        </authorList>
    </citation>
    <scope>NUCLEOTIDE SEQUENCE [LARGE SCALE GENOMIC DNA]</scope>
</reference>
<dbReference type="PROSITE" id="PS51257">
    <property type="entry name" value="PROKAR_LIPOPROTEIN"/>
    <property type="match status" value="1"/>
</dbReference>
<dbReference type="NCBIfam" id="TIGR01730">
    <property type="entry name" value="RND_mfp"/>
    <property type="match status" value="1"/>
</dbReference>
<dbReference type="Gene3D" id="2.40.50.100">
    <property type="match status" value="1"/>
</dbReference>
<comment type="subcellular location">
    <subcellularLocation>
        <location evidence="1">Cell membrane</location>
    </subcellularLocation>
</comment>
<dbReference type="STRING" id="247490.KSU1_C0703"/>
<evidence type="ECO:0000259" key="9">
    <source>
        <dbReference type="Pfam" id="PF25944"/>
    </source>
</evidence>
<evidence type="ECO:0000256" key="1">
    <source>
        <dbReference type="ARBA" id="ARBA00004236"/>
    </source>
</evidence>
<dbReference type="Gene3D" id="2.40.30.170">
    <property type="match status" value="1"/>
</dbReference>
<dbReference type="Proteomes" id="UP000002985">
    <property type="component" value="Unassembled WGS sequence"/>
</dbReference>
<dbReference type="InterPro" id="IPR058627">
    <property type="entry name" value="MdtA-like_C"/>
</dbReference>
<organism evidence="11 12">
    <name type="scientific">Candidatus Jettenia caeni</name>
    <dbReference type="NCBI Taxonomy" id="247490"/>
    <lineage>
        <taxon>Bacteria</taxon>
        <taxon>Pseudomonadati</taxon>
        <taxon>Planctomycetota</taxon>
        <taxon>Candidatus Brocadiia</taxon>
        <taxon>Candidatus Brocadiales</taxon>
        <taxon>Candidatus Brocadiaceae</taxon>
        <taxon>Candidatus Jettenia</taxon>
    </lineage>
</organism>
<name>I3IKQ4_9BACT</name>
<keyword evidence="5" id="KW-0997">Cell inner membrane</keyword>
<dbReference type="Pfam" id="PF25967">
    <property type="entry name" value="RND-MFP_C"/>
    <property type="match status" value="1"/>
</dbReference>
<dbReference type="OrthoDB" id="9816569at2"/>
<dbReference type="GO" id="GO:0030313">
    <property type="term" value="C:cell envelope"/>
    <property type="evidence" value="ECO:0007669"/>
    <property type="project" value="UniProtKB-SubCell"/>
</dbReference>
<evidence type="ECO:0000313" key="12">
    <source>
        <dbReference type="Proteomes" id="UP000002985"/>
    </source>
</evidence>
<evidence type="ECO:0000259" key="7">
    <source>
        <dbReference type="Pfam" id="PF25876"/>
    </source>
</evidence>
<dbReference type="AlphaFoldDB" id="I3IKQ4"/>
<proteinExistence type="inferred from homology"/>
<dbReference type="Pfam" id="PF25917">
    <property type="entry name" value="BSH_RND"/>
    <property type="match status" value="1"/>
</dbReference>
<evidence type="ECO:0000259" key="10">
    <source>
        <dbReference type="Pfam" id="PF25967"/>
    </source>
</evidence>